<dbReference type="Proteomes" id="UP000814033">
    <property type="component" value="Unassembled WGS sequence"/>
</dbReference>
<organism evidence="1 2">
    <name type="scientific">Auriscalpium vulgare</name>
    <dbReference type="NCBI Taxonomy" id="40419"/>
    <lineage>
        <taxon>Eukaryota</taxon>
        <taxon>Fungi</taxon>
        <taxon>Dikarya</taxon>
        <taxon>Basidiomycota</taxon>
        <taxon>Agaricomycotina</taxon>
        <taxon>Agaricomycetes</taxon>
        <taxon>Russulales</taxon>
        <taxon>Auriscalpiaceae</taxon>
        <taxon>Auriscalpium</taxon>
    </lineage>
</organism>
<comment type="caution">
    <text evidence="1">The sequence shown here is derived from an EMBL/GenBank/DDBJ whole genome shotgun (WGS) entry which is preliminary data.</text>
</comment>
<name>A0ACB8RW63_9AGAM</name>
<evidence type="ECO:0000313" key="2">
    <source>
        <dbReference type="Proteomes" id="UP000814033"/>
    </source>
</evidence>
<reference evidence="1" key="1">
    <citation type="submission" date="2021-02" db="EMBL/GenBank/DDBJ databases">
        <authorList>
            <consortium name="DOE Joint Genome Institute"/>
            <person name="Ahrendt S."/>
            <person name="Looney B.P."/>
            <person name="Miyauchi S."/>
            <person name="Morin E."/>
            <person name="Drula E."/>
            <person name="Courty P.E."/>
            <person name="Chicoki N."/>
            <person name="Fauchery L."/>
            <person name="Kohler A."/>
            <person name="Kuo A."/>
            <person name="Labutti K."/>
            <person name="Pangilinan J."/>
            <person name="Lipzen A."/>
            <person name="Riley R."/>
            <person name="Andreopoulos W."/>
            <person name="He G."/>
            <person name="Johnson J."/>
            <person name="Barry K.W."/>
            <person name="Grigoriev I.V."/>
            <person name="Nagy L."/>
            <person name="Hibbett D."/>
            <person name="Henrissat B."/>
            <person name="Matheny P.B."/>
            <person name="Labbe J."/>
            <person name="Martin F."/>
        </authorList>
    </citation>
    <scope>NUCLEOTIDE SEQUENCE</scope>
    <source>
        <strain evidence="1">FP105234-sp</strain>
    </source>
</reference>
<evidence type="ECO:0000313" key="1">
    <source>
        <dbReference type="EMBL" id="KAI0048138.1"/>
    </source>
</evidence>
<reference evidence="1" key="2">
    <citation type="journal article" date="2022" name="New Phytol.">
        <title>Evolutionary transition to the ectomycorrhizal habit in the genomes of a hyperdiverse lineage of mushroom-forming fungi.</title>
        <authorList>
            <person name="Looney B."/>
            <person name="Miyauchi S."/>
            <person name="Morin E."/>
            <person name="Drula E."/>
            <person name="Courty P.E."/>
            <person name="Kohler A."/>
            <person name="Kuo A."/>
            <person name="LaButti K."/>
            <person name="Pangilinan J."/>
            <person name="Lipzen A."/>
            <person name="Riley R."/>
            <person name="Andreopoulos W."/>
            <person name="He G."/>
            <person name="Johnson J."/>
            <person name="Nolan M."/>
            <person name="Tritt A."/>
            <person name="Barry K.W."/>
            <person name="Grigoriev I.V."/>
            <person name="Nagy L.G."/>
            <person name="Hibbett D."/>
            <person name="Henrissat B."/>
            <person name="Matheny P.B."/>
            <person name="Labbe J."/>
            <person name="Martin F.M."/>
        </authorList>
    </citation>
    <scope>NUCLEOTIDE SEQUENCE</scope>
    <source>
        <strain evidence="1">FP105234-sp</strain>
    </source>
</reference>
<dbReference type="EMBL" id="MU275891">
    <property type="protein sequence ID" value="KAI0048138.1"/>
    <property type="molecule type" value="Genomic_DNA"/>
</dbReference>
<keyword evidence="2" id="KW-1185">Reference proteome</keyword>
<proteinExistence type="predicted"/>
<sequence length="154" mass="17054">MWVAIRRCRRVPRVWLSGGTPPPPLHWLFLAFPSSDKILRCTRDATLALWYSQPPDSSLVNPGDFVLLSPHSSSSWTPCVFLGLPSFLHGLQRRRLLCIAVAVLTVGVNRPALYPNTGFHRIPVSPPLYSGSRALLSPVINCGALSRRHCGRCC</sequence>
<protein>
    <submittedName>
        <fullName evidence="1">Uncharacterized protein</fullName>
    </submittedName>
</protein>
<gene>
    <name evidence="1" type="ORF">FA95DRAFT_1115980</name>
</gene>
<accession>A0ACB8RW63</accession>